<protein>
    <submittedName>
        <fullName evidence="1">Uncharacterized protein</fullName>
    </submittedName>
</protein>
<comment type="caution">
    <text evidence="1">The sequence shown here is derived from an EMBL/GenBank/DDBJ whole genome shotgun (WGS) entry which is preliminary data.</text>
</comment>
<reference evidence="1 2" key="1">
    <citation type="submission" date="2021-04" db="EMBL/GenBank/DDBJ databases">
        <title>Genome analysis of Polyangium sp.</title>
        <authorList>
            <person name="Li Y."/>
            <person name="Wang J."/>
        </authorList>
    </citation>
    <scope>NUCLEOTIDE SEQUENCE [LARGE SCALE GENOMIC DNA]</scope>
    <source>
        <strain evidence="1 2">SDU14</strain>
    </source>
</reference>
<gene>
    <name evidence="1" type="ORF">KEG57_49070</name>
</gene>
<proteinExistence type="predicted"/>
<dbReference type="AlphaFoldDB" id="A0A9X3XI65"/>
<organism evidence="1 2">
    <name type="scientific">Polyangium jinanense</name>
    <dbReference type="NCBI Taxonomy" id="2829994"/>
    <lineage>
        <taxon>Bacteria</taxon>
        <taxon>Pseudomonadati</taxon>
        <taxon>Myxococcota</taxon>
        <taxon>Polyangia</taxon>
        <taxon>Polyangiales</taxon>
        <taxon>Polyangiaceae</taxon>
        <taxon>Polyangium</taxon>
    </lineage>
</organism>
<evidence type="ECO:0000313" key="2">
    <source>
        <dbReference type="Proteomes" id="UP001151081"/>
    </source>
</evidence>
<sequence>MRPAVAFGDGAYFAVWQDHRNGRERIFGSRVMPDGILVDPYGLHLADGRSPSITYDGTNFLLAYEGSTVEIDGTSPASVCLMRIGPAGTVLDPGGIFVAEDEHVRARVASHGNGSLVVWDKTCPFSNCEVRAARVAADGTVLDPGGFLVASAEDAPDYARPVVATDGSDYLVVWKDGEIRGRRYSASGAPLDPSHLVLVADPQVDNAVLVHDGAAYVLGWGRSSGVYAARILSSGVMLDPSPIQVSSLGTYPSGLVGSHDGVNTVFAWADYSPGDSATLLTARLSPAGIPLAPPPGAMLRPDVEGFAVASASVGSLVLWTQQSHSFNDVNSGDILGTRLDPSGAALDDPRIVVSQSADQQFQPSVAFDGTNHVVVWTDDRDFEQGMRWYDIHAARLSPDGTLLDPQSIAVFAGDNVQMQPHAFFDGKNTLVVWGTDLAYPPYNHPLAARAARLSAAGVVLDSTPIELPEYNDAASDGAGLMFVGASAGKLHAFRVGQDGVVSPMIDLSAAPAEWAGGTPALSFDGTNFLVTWSSSTGIRAGRLTPAGEPLDPGGFPVTPAAPDLPAFRPDVAFTGTHHVVAWQELVAERRVNLRAARVTSDGMAFDPQGLLIGEDLPHGDCDDALLYHGYVEGTCPALVAVGPRALVAFRVLTAPTDPAAVDLVARTIEADGTVTSSVPLSAEPTWVEGAPVIAAETANKALMAYARFVPGEPFGAQRVFGRFVELSGGGGSGGGGGNRNLFVYRS</sequence>
<keyword evidence="2" id="KW-1185">Reference proteome</keyword>
<name>A0A9X3XI65_9BACT</name>
<accession>A0A9X3XI65</accession>
<dbReference type="RefSeq" id="WP_272459830.1">
    <property type="nucleotide sequence ID" value="NZ_JAGTJJ010000075.1"/>
</dbReference>
<dbReference type="Proteomes" id="UP001151081">
    <property type="component" value="Unassembled WGS sequence"/>
</dbReference>
<dbReference type="EMBL" id="JAGTJJ010000075">
    <property type="protein sequence ID" value="MDC3988516.1"/>
    <property type="molecule type" value="Genomic_DNA"/>
</dbReference>
<evidence type="ECO:0000313" key="1">
    <source>
        <dbReference type="EMBL" id="MDC3988516.1"/>
    </source>
</evidence>